<gene>
    <name evidence="2" type="ORF">OH76DRAFT_1405841</name>
</gene>
<evidence type="ECO:0000256" key="1">
    <source>
        <dbReference type="SAM" id="MobiDB-lite"/>
    </source>
</evidence>
<proteinExistence type="predicted"/>
<keyword evidence="3" id="KW-1185">Reference proteome</keyword>
<feature type="compositionally biased region" description="Basic residues" evidence="1">
    <location>
        <begin position="153"/>
        <end position="165"/>
    </location>
</feature>
<protein>
    <submittedName>
        <fullName evidence="2">Uncharacterized protein</fullName>
    </submittedName>
</protein>
<dbReference type="AlphaFoldDB" id="A0A371D4P0"/>
<accession>A0A371D4P0</accession>
<feature type="region of interest" description="Disordered" evidence="1">
    <location>
        <begin position="1"/>
        <end position="36"/>
    </location>
</feature>
<name>A0A371D4P0_9APHY</name>
<dbReference type="EMBL" id="KZ857418">
    <property type="protein sequence ID" value="RDX47503.1"/>
    <property type="molecule type" value="Genomic_DNA"/>
</dbReference>
<reference evidence="2 3" key="1">
    <citation type="journal article" date="2018" name="Biotechnol. Biofuels">
        <title>Integrative visual omics of the white-rot fungus Polyporus brumalis exposes the biotechnological potential of its oxidative enzymes for delignifying raw plant biomass.</title>
        <authorList>
            <person name="Miyauchi S."/>
            <person name="Rancon A."/>
            <person name="Drula E."/>
            <person name="Hage H."/>
            <person name="Chaduli D."/>
            <person name="Favel A."/>
            <person name="Grisel S."/>
            <person name="Henrissat B."/>
            <person name="Herpoel-Gimbert I."/>
            <person name="Ruiz-Duenas F.J."/>
            <person name="Chevret D."/>
            <person name="Hainaut M."/>
            <person name="Lin J."/>
            <person name="Wang M."/>
            <person name="Pangilinan J."/>
            <person name="Lipzen A."/>
            <person name="Lesage-Meessen L."/>
            <person name="Navarro D."/>
            <person name="Riley R."/>
            <person name="Grigoriev I.V."/>
            <person name="Zhou S."/>
            <person name="Raouche S."/>
            <person name="Rosso M.N."/>
        </authorList>
    </citation>
    <scope>NUCLEOTIDE SEQUENCE [LARGE SCALE GENOMIC DNA]</scope>
    <source>
        <strain evidence="2 3">BRFM 1820</strain>
    </source>
</reference>
<dbReference type="Proteomes" id="UP000256964">
    <property type="component" value="Unassembled WGS sequence"/>
</dbReference>
<organism evidence="2 3">
    <name type="scientific">Lentinus brumalis</name>
    <dbReference type="NCBI Taxonomy" id="2498619"/>
    <lineage>
        <taxon>Eukaryota</taxon>
        <taxon>Fungi</taxon>
        <taxon>Dikarya</taxon>
        <taxon>Basidiomycota</taxon>
        <taxon>Agaricomycotina</taxon>
        <taxon>Agaricomycetes</taxon>
        <taxon>Polyporales</taxon>
        <taxon>Polyporaceae</taxon>
        <taxon>Lentinus</taxon>
    </lineage>
</organism>
<sequence length="176" mass="19484">MMNTHDEPPHPGSDPVESNSGISEPEDAPDDHNQAVIVATPPPIECPPKCKGHLTPCATLTSIASITGCHAKTLRDWTQCAEQLLKKKKERSLNGPPAEDARVPLDGSLHLQLMELQDACCATMRQVLAWQEEMKEDWILARQEEAKKDFAQAKKRTPSAWKTRKKEPSSLAGWAE</sequence>
<evidence type="ECO:0000313" key="2">
    <source>
        <dbReference type="EMBL" id="RDX47503.1"/>
    </source>
</evidence>
<feature type="region of interest" description="Disordered" evidence="1">
    <location>
        <begin position="149"/>
        <end position="176"/>
    </location>
</feature>
<evidence type="ECO:0000313" key="3">
    <source>
        <dbReference type="Proteomes" id="UP000256964"/>
    </source>
</evidence>